<keyword evidence="6" id="KW-0472">Membrane</keyword>
<feature type="compositionally biased region" description="Acidic residues" evidence="5">
    <location>
        <begin position="61"/>
        <end position="71"/>
    </location>
</feature>
<keyword evidence="3" id="KW-0732">Signal</keyword>
<evidence type="ECO:0000256" key="3">
    <source>
        <dbReference type="ARBA" id="ARBA00022729"/>
    </source>
</evidence>
<evidence type="ECO:0000313" key="8">
    <source>
        <dbReference type="EMBL" id="WPX73062.1"/>
    </source>
</evidence>
<feature type="transmembrane region" description="Helical" evidence="6">
    <location>
        <begin position="933"/>
        <end position="952"/>
    </location>
</feature>
<reference evidence="8" key="1">
    <citation type="submission" date="2023-10" db="EMBL/GenBank/DDBJ databases">
        <title>Genome sequence of Blautia coccoides DSM 935.</title>
        <authorList>
            <person name="Boeer T."/>
            <person name="Bengelsdorf F.R."/>
            <person name="Daniel R."/>
            <person name="Poehlein A."/>
        </authorList>
    </citation>
    <scope>NUCLEOTIDE SEQUENCE [LARGE SCALE GENOMIC DNA]</scope>
    <source>
        <strain evidence="8">DSM 935</strain>
    </source>
</reference>
<evidence type="ECO:0000256" key="2">
    <source>
        <dbReference type="ARBA" id="ARBA00022525"/>
    </source>
</evidence>
<evidence type="ECO:0000259" key="7">
    <source>
        <dbReference type="Pfam" id="PF00746"/>
    </source>
</evidence>
<proteinExistence type="predicted"/>
<dbReference type="InterPro" id="IPR019931">
    <property type="entry name" value="LPXTG_anchor"/>
</dbReference>
<dbReference type="Proteomes" id="UP001325248">
    <property type="component" value="Chromosome"/>
</dbReference>
<keyword evidence="6" id="KW-0812">Transmembrane</keyword>
<keyword evidence="9" id="KW-1185">Reference proteome</keyword>
<organism evidence="8 9">
    <name type="scientific">Blautia producta</name>
    <dbReference type="NCBI Taxonomy" id="33035"/>
    <lineage>
        <taxon>Bacteria</taxon>
        <taxon>Bacillati</taxon>
        <taxon>Bacillota</taxon>
        <taxon>Clostridia</taxon>
        <taxon>Lachnospirales</taxon>
        <taxon>Lachnospiraceae</taxon>
        <taxon>Blautia</taxon>
    </lineage>
</organism>
<gene>
    <name evidence="8" type="ORF">BLCOC_14030</name>
</gene>
<keyword evidence="2" id="KW-0964">Secreted</keyword>
<feature type="region of interest" description="Disordered" evidence="5">
    <location>
        <begin position="1"/>
        <end position="90"/>
    </location>
</feature>
<evidence type="ECO:0000256" key="1">
    <source>
        <dbReference type="ARBA" id="ARBA00022512"/>
    </source>
</evidence>
<evidence type="ECO:0000313" key="9">
    <source>
        <dbReference type="Proteomes" id="UP001325248"/>
    </source>
</evidence>
<dbReference type="Pfam" id="PF00746">
    <property type="entry name" value="Gram_pos_anchor"/>
    <property type="match status" value="1"/>
</dbReference>
<evidence type="ECO:0000256" key="4">
    <source>
        <dbReference type="ARBA" id="ARBA00023088"/>
    </source>
</evidence>
<accession>A0ABZ0U756</accession>
<name>A0ABZ0U756_9FIRM</name>
<dbReference type="NCBIfam" id="TIGR01167">
    <property type="entry name" value="LPXTG_anchor"/>
    <property type="match status" value="1"/>
</dbReference>
<protein>
    <recommendedName>
        <fullName evidence="7">Gram-positive cocci surface proteins LPxTG domain-containing protein</fullName>
    </recommendedName>
</protein>
<evidence type="ECO:0000256" key="5">
    <source>
        <dbReference type="SAM" id="MobiDB-lite"/>
    </source>
</evidence>
<dbReference type="Gene3D" id="2.60.40.740">
    <property type="match status" value="1"/>
</dbReference>
<keyword evidence="4" id="KW-0572">Peptidoglycan-anchor</keyword>
<dbReference type="EMBL" id="CP136422">
    <property type="protein sequence ID" value="WPX73062.1"/>
    <property type="molecule type" value="Genomic_DNA"/>
</dbReference>
<evidence type="ECO:0000256" key="6">
    <source>
        <dbReference type="SAM" id="Phobius"/>
    </source>
</evidence>
<keyword evidence="6" id="KW-1133">Transmembrane helix</keyword>
<keyword evidence="1" id="KW-0134">Cell wall</keyword>
<feature type="domain" description="Gram-positive cocci surface proteins LPxTG" evidence="7">
    <location>
        <begin position="925"/>
        <end position="956"/>
    </location>
</feature>
<sequence length="963" mass="105972">MPDSTTSTAEEGETKEPEDISNEPGDTGESSDETTKMPDAGTENIQPGEDEKELTDPSADTAEEGESEEPENSSNEQKDTGEAADETESEAAKLFAAPRAVTSVNLHEVGVGYPQEHYPFSPIASMKADVDVGDKLTKTSDAVLQAMLDADVASGLSEKMYSYSLPVSHRNKQERFDAEAGVSMTYHNVGAYGGKEIDLKVSLTAYENTSKQHTCNGQNIAAGVFFRTNKLDFYTIGIEWAQFKFEFFDQSGNPVLIRGTGTLYDLDYGQKFTADDGIDYAFVTRNNGNHLKYTKTADDLLQDNLIVSSEMGLDNDSPLNIPNGCVTLAYKDKSSFTVSFGVPEKTYTTLSSVASTFGLSGTYSVIDTITLEDPVKSVSTTDITNQKTFIYTITQKIPKFNQSDNYFENFEIRDIIEDCLEVVPYNDGDYCHVRARTLDGLLYGTVTDEFSCTTTNSEAEIIIQAKNVKSPDFYGYEYEFSFKVRLKQGYNLKDWLDKDVNDATATTAIYKIPNTAVRHTKYQNENEKTKKTNTVYVQGELKKEFFYKGDAYKNVITGGMTARDPVFTVYSDEACQNVIGKSSYNRGTGLIRLPFLPLATSTGDVTYYMKETVQPTGYVPNATVYLITQKANNGEIKINGDGYESAKEGESHGIVKNKAPIITKSSQTDKNVKKGQDIWYILFLTNPGNTNILVDVVDALPPEVKGKEYKINEVVQEGTWPGRLNQLELPAGTANKVKISICAEVIKDFSMTDKEDNIIRNRASMIYDGKTFETEEVVHYLAPNPNYTLKKERITQPPNGQEGFFAGSITPIEYRATLTNTGDIPLKINISDVFTSAQYFEFVGSNVQNNIDLPVGASTTVTFKAKILSGAKPSILTASPAGYLNTVTATGEGSYTDPETGETQKVSIEKKATAKTPVVALPEYTLPDAGGMGTYWFTTGGVILMAAALLLLKKNRGKRILQR</sequence>